<comment type="caution">
    <text evidence="2">The sequence shown here is derived from an EMBL/GenBank/DDBJ whole genome shotgun (WGS) entry which is preliminary data.</text>
</comment>
<evidence type="ECO:0008006" key="4">
    <source>
        <dbReference type="Google" id="ProtNLM"/>
    </source>
</evidence>
<dbReference type="Proteomes" id="UP000664265">
    <property type="component" value="Unassembled WGS sequence"/>
</dbReference>
<accession>A0ABS3M5R1</accession>
<gene>
    <name evidence="2" type="ORF">JHU38_06930</name>
</gene>
<reference evidence="2 3" key="1">
    <citation type="submission" date="2021-01" db="EMBL/GenBank/DDBJ databases">
        <title>Prevotella A2931 sp. nov.</title>
        <authorList>
            <person name="Buhl M."/>
            <person name="Oberhettinger P."/>
        </authorList>
    </citation>
    <scope>NUCLEOTIDE SEQUENCE [LARGE SCALE GENOMIC DNA]</scope>
    <source>
        <strain evidence="2 3">A2931</strain>
    </source>
</reference>
<evidence type="ECO:0000313" key="2">
    <source>
        <dbReference type="EMBL" id="MBO1363506.1"/>
    </source>
</evidence>
<proteinExistence type="predicted"/>
<feature type="chain" id="PRO_5045520553" description="Lipoprotein" evidence="1">
    <location>
        <begin position="23"/>
        <end position="283"/>
    </location>
</feature>
<dbReference type="PROSITE" id="PS51257">
    <property type="entry name" value="PROKAR_LIPOPROTEIN"/>
    <property type="match status" value="1"/>
</dbReference>
<keyword evidence="3" id="KW-1185">Reference proteome</keyword>
<evidence type="ECO:0000313" key="3">
    <source>
        <dbReference type="Proteomes" id="UP000664265"/>
    </source>
</evidence>
<keyword evidence="1" id="KW-0732">Signal</keyword>
<evidence type="ECO:0000256" key="1">
    <source>
        <dbReference type="SAM" id="SignalP"/>
    </source>
</evidence>
<name>A0ABS3M5R1_9BACT</name>
<feature type="signal peptide" evidence="1">
    <location>
        <begin position="1"/>
        <end position="22"/>
    </location>
</feature>
<protein>
    <recommendedName>
        <fullName evidence="4">Lipoprotein</fullName>
    </recommendedName>
</protein>
<dbReference type="EMBL" id="JAERMS010000018">
    <property type="protein sequence ID" value="MBO1363506.1"/>
    <property type="molecule type" value="Genomic_DNA"/>
</dbReference>
<dbReference type="RefSeq" id="WP_107581068.1">
    <property type="nucleotide sequence ID" value="NZ_JAERMS010000018.1"/>
</dbReference>
<sequence length="283" mass="32375">MKTKWTAAIALVVIFFTACNQAQNKLDNLRKKGKSVEEQRLKGDSTVYGIACEGCNDSVVILLPTDGSDPIRYNCYEASQNNKIIGKPAIGDRIGVMINKHDKKKVDLVINIDELKGIWCYVVMPKMRDWEHMSKSLQRRIERNMPDSVKATYMIPREYGFWMKRNWECQSVGYVSEASSLEAESPVVYPQLGYFTEWRIWNGKLIVTNGTPNLSKTDNKLTITNLQYDTCNIDYLGPDSLVLSDSWGTRSYYRKNDINDVNVKAKQIAAELKTKAFRQTTKE</sequence>
<organism evidence="2 3">
    <name type="scientific">Prevotella illustrans</name>
    <dbReference type="NCBI Taxonomy" id="2800387"/>
    <lineage>
        <taxon>Bacteria</taxon>
        <taxon>Pseudomonadati</taxon>
        <taxon>Bacteroidota</taxon>
        <taxon>Bacteroidia</taxon>
        <taxon>Bacteroidales</taxon>
        <taxon>Prevotellaceae</taxon>
        <taxon>Prevotella</taxon>
    </lineage>
</organism>